<dbReference type="Gene3D" id="2.30.42.10">
    <property type="match status" value="1"/>
</dbReference>
<protein>
    <recommendedName>
        <fullName evidence="1">PDZ domain-containing protein</fullName>
    </recommendedName>
</protein>
<evidence type="ECO:0000259" key="1">
    <source>
        <dbReference type="PROSITE" id="PS50106"/>
    </source>
</evidence>
<dbReference type="Ensembl" id="ENSSORT00005048250.1">
    <property type="protein sequence ID" value="ENSSORP00005047077.1"/>
    <property type="gene ID" value="ENSSORG00005021550.1"/>
</dbReference>
<keyword evidence="3" id="KW-1185">Reference proteome</keyword>
<accession>A0A673C2A2</accession>
<name>A0A673C2A2_9TELE</name>
<evidence type="ECO:0000313" key="2">
    <source>
        <dbReference type="Ensembl" id="ENSSORP00005047077.1"/>
    </source>
</evidence>
<dbReference type="Proteomes" id="UP000472271">
    <property type="component" value="Chromosome 20"/>
</dbReference>
<dbReference type="InParanoid" id="A0A673C2A2"/>
<dbReference type="SUPFAM" id="SSF50156">
    <property type="entry name" value="PDZ domain-like"/>
    <property type="match status" value="1"/>
</dbReference>
<dbReference type="InterPro" id="IPR001478">
    <property type="entry name" value="PDZ"/>
</dbReference>
<reference evidence="2" key="3">
    <citation type="submission" date="2025-09" db="UniProtKB">
        <authorList>
            <consortium name="Ensembl"/>
        </authorList>
    </citation>
    <scope>IDENTIFICATION</scope>
</reference>
<organism evidence="2 3">
    <name type="scientific">Sphaeramia orbicularis</name>
    <name type="common">orbiculate cardinalfish</name>
    <dbReference type="NCBI Taxonomy" id="375764"/>
    <lineage>
        <taxon>Eukaryota</taxon>
        <taxon>Metazoa</taxon>
        <taxon>Chordata</taxon>
        <taxon>Craniata</taxon>
        <taxon>Vertebrata</taxon>
        <taxon>Euteleostomi</taxon>
        <taxon>Actinopterygii</taxon>
        <taxon>Neopterygii</taxon>
        <taxon>Teleostei</taxon>
        <taxon>Neoteleostei</taxon>
        <taxon>Acanthomorphata</taxon>
        <taxon>Gobiaria</taxon>
        <taxon>Kurtiformes</taxon>
        <taxon>Apogonoidei</taxon>
        <taxon>Apogonidae</taxon>
        <taxon>Apogoninae</taxon>
        <taxon>Sphaeramia</taxon>
    </lineage>
</organism>
<sequence>MLPPTLPILRAHLLSVHDTVAQRRYDPELPPLPDDIDDDEDSVKIIRLVKNKEPLGATISRDEQTGAILIARIMRGGAADRSGLIHVGDELKEVNGIPVDDKKPEEIIRILVGGSWSQGGCNNQGA</sequence>
<dbReference type="Pfam" id="PF00595">
    <property type="entry name" value="PDZ"/>
    <property type="match status" value="1"/>
</dbReference>
<proteinExistence type="predicted"/>
<dbReference type="AlphaFoldDB" id="A0A673C2A2"/>
<reference evidence="2" key="2">
    <citation type="submission" date="2025-08" db="UniProtKB">
        <authorList>
            <consortium name="Ensembl"/>
        </authorList>
    </citation>
    <scope>IDENTIFICATION</scope>
</reference>
<reference evidence="2" key="1">
    <citation type="submission" date="2019-06" db="EMBL/GenBank/DDBJ databases">
        <authorList>
            <consortium name="Wellcome Sanger Institute Data Sharing"/>
        </authorList>
    </citation>
    <scope>NUCLEOTIDE SEQUENCE [LARGE SCALE GENOMIC DNA]</scope>
</reference>
<feature type="domain" description="PDZ" evidence="1">
    <location>
        <begin position="45"/>
        <end position="111"/>
    </location>
</feature>
<dbReference type="InterPro" id="IPR050716">
    <property type="entry name" value="MAGUK"/>
</dbReference>
<dbReference type="PROSITE" id="PS50106">
    <property type="entry name" value="PDZ"/>
    <property type="match status" value="1"/>
</dbReference>
<dbReference type="InterPro" id="IPR036034">
    <property type="entry name" value="PDZ_sf"/>
</dbReference>
<dbReference type="PANTHER" id="PTHR23122">
    <property type="entry name" value="MEMBRANE-ASSOCIATED GUANYLATE KINASE MAGUK"/>
    <property type="match status" value="1"/>
</dbReference>
<evidence type="ECO:0000313" key="3">
    <source>
        <dbReference type="Proteomes" id="UP000472271"/>
    </source>
</evidence>
<dbReference type="SMART" id="SM00228">
    <property type="entry name" value="PDZ"/>
    <property type="match status" value="1"/>
</dbReference>